<name>A0A1I7WH16_HETBA</name>
<sequence length="45" mass="5835">MRLCSFASSIYQISRISERVFYAQRWIYMYFKRRYIILYIYMKYL</sequence>
<accession>A0A1I7WH16</accession>
<proteinExistence type="predicted"/>
<dbReference type="Proteomes" id="UP000095283">
    <property type="component" value="Unplaced"/>
</dbReference>
<reference evidence="2" key="1">
    <citation type="submission" date="2016-11" db="UniProtKB">
        <authorList>
            <consortium name="WormBaseParasite"/>
        </authorList>
    </citation>
    <scope>IDENTIFICATION</scope>
</reference>
<protein>
    <submittedName>
        <fullName evidence="2">Uncharacterized protein</fullName>
    </submittedName>
</protein>
<organism evidence="1 2">
    <name type="scientific">Heterorhabditis bacteriophora</name>
    <name type="common">Entomopathogenic nematode worm</name>
    <dbReference type="NCBI Taxonomy" id="37862"/>
    <lineage>
        <taxon>Eukaryota</taxon>
        <taxon>Metazoa</taxon>
        <taxon>Ecdysozoa</taxon>
        <taxon>Nematoda</taxon>
        <taxon>Chromadorea</taxon>
        <taxon>Rhabditida</taxon>
        <taxon>Rhabditina</taxon>
        <taxon>Rhabditomorpha</taxon>
        <taxon>Strongyloidea</taxon>
        <taxon>Heterorhabditidae</taxon>
        <taxon>Heterorhabditis</taxon>
    </lineage>
</organism>
<keyword evidence="1" id="KW-1185">Reference proteome</keyword>
<dbReference type="WBParaSite" id="Hba_04260">
    <property type="protein sequence ID" value="Hba_04260"/>
    <property type="gene ID" value="Hba_04260"/>
</dbReference>
<evidence type="ECO:0000313" key="1">
    <source>
        <dbReference type="Proteomes" id="UP000095283"/>
    </source>
</evidence>
<evidence type="ECO:0000313" key="2">
    <source>
        <dbReference type="WBParaSite" id="Hba_04260"/>
    </source>
</evidence>
<dbReference type="AlphaFoldDB" id="A0A1I7WH16"/>